<evidence type="ECO:0000256" key="3">
    <source>
        <dbReference type="ARBA" id="ARBA00022525"/>
    </source>
</evidence>
<dbReference type="GO" id="GO:0016298">
    <property type="term" value="F:lipase activity"/>
    <property type="evidence" value="ECO:0007669"/>
    <property type="project" value="InterPro"/>
</dbReference>
<dbReference type="PANTHER" id="PTHR11610:SF174">
    <property type="entry name" value="MIP30168P"/>
    <property type="match status" value="1"/>
</dbReference>
<evidence type="ECO:0000256" key="5">
    <source>
        <dbReference type="SAM" id="MobiDB-lite"/>
    </source>
</evidence>
<dbReference type="InterPro" id="IPR000734">
    <property type="entry name" value="TAG_lipase"/>
</dbReference>
<reference evidence="7" key="1">
    <citation type="submission" date="2020-11" db="EMBL/GenBank/DDBJ databases">
        <authorList>
            <person name="Tran Van P."/>
        </authorList>
    </citation>
    <scope>NUCLEOTIDE SEQUENCE</scope>
</reference>
<evidence type="ECO:0000256" key="4">
    <source>
        <dbReference type="RuleBase" id="RU004262"/>
    </source>
</evidence>
<protein>
    <recommendedName>
        <fullName evidence="6">Lipase domain-containing protein</fullName>
    </recommendedName>
</protein>
<dbReference type="GO" id="GO:0016042">
    <property type="term" value="P:lipid catabolic process"/>
    <property type="evidence" value="ECO:0007669"/>
    <property type="project" value="TreeGrafter"/>
</dbReference>
<dbReference type="Gene3D" id="3.40.50.1820">
    <property type="entry name" value="alpha/beta hydrolase"/>
    <property type="match status" value="1"/>
</dbReference>
<feature type="domain" description="Lipase" evidence="6">
    <location>
        <begin position="3"/>
        <end position="75"/>
    </location>
</feature>
<dbReference type="InterPro" id="IPR029058">
    <property type="entry name" value="AB_hydrolase_fold"/>
</dbReference>
<proteinExistence type="inferred from homology"/>
<organism evidence="7">
    <name type="scientific">Timema bartmani</name>
    <dbReference type="NCBI Taxonomy" id="61472"/>
    <lineage>
        <taxon>Eukaryota</taxon>
        <taxon>Metazoa</taxon>
        <taxon>Ecdysozoa</taxon>
        <taxon>Arthropoda</taxon>
        <taxon>Hexapoda</taxon>
        <taxon>Insecta</taxon>
        <taxon>Pterygota</taxon>
        <taxon>Neoptera</taxon>
        <taxon>Polyneoptera</taxon>
        <taxon>Phasmatodea</taxon>
        <taxon>Timematodea</taxon>
        <taxon>Timematoidea</taxon>
        <taxon>Timematidae</taxon>
        <taxon>Timema</taxon>
    </lineage>
</organism>
<dbReference type="AlphaFoldDB" id="A0A7R9I3S1"/>
<dbReference type="EMBL" id="OD567948">
    <property type="protein sequence ID" value="CAD7446357.1"/>
    <property type="molecule type" value="Genomic_DNA"/>
</dbReference>
<comment type="similarity">
    <text evidence="2 4">Belongs to the AB hydrolase superfamily. Lipase family.</text>
</comment>
<dbReference type="SUPFAM" id="SSF53474">
    <property type="entry name" value="alpha/beta-Hydrolases"/>
    <property type="match status" value="1"/>
</dbReference>
<dbReference type="GO" id="GO:0005615">
    <property type="term" value="C:extracellular space"/>
    <property type="evidence" value="ECO:0007669"/>
    <property type="project" value="TreeGrafter"/>
</dbReference>
<dbReference type="GO" id="GO:0017171">
    <property type="term" value="F:serine hydrolase activity"/>
    <property type="evidence" value="ECO:0007669"/>
    <property type="project" value="TreeGrafter"/>
</dbReference>
<keyword evidence="3" id="KW-0964">Secreted</keyword>
<name>A0A7R9I3S1_9NEOP</name>
<evidence type="ECO:0000259" key="6">
    <source>
        <dbReference type="Pfam" id="PF00151"/>
    </source>
</evidence>
<gene>
    <name evidence="7" type="ORF">TBIB3V08_LOCUS8690</name>
</gene>
<evidence type="ECO:0000256" key="2">
    <source>
        <dbReference type="ARBA" id="ARBA00010701"/>
    </source>
</evidence>
<evidence type="ECO:0000313" key="7">
    <source>
        <dbReference type="EMBL" id="CAD7446357.1"/>
    </source>
</evidence>
<comment type="subcellular location">
    <subcellularLocation>
        <location evidence="1">Secreted</location>
    </subcellularLocation>
</comment>
<feature type="region of interest" description="Disordered" evidence="5">
    <location>
        <begin position="77"/>
        <end position="96"/>
    </location>
</feature>
<dbReference type="Pfam" id="PF00151">
    <property type="entry name" value="Lipase"/>
    <property type="match status" value="1"/>
</dbReference>
<sequence>MITETLSCDHTKVTPYFIESINSQKGFWASPCSSQLLYYIGWCTPSDEEYVLMGEHAPHTARGLYYLTTNGRKPYAKGFPGKRKPLKGDARNFRQS</sequence>
<evidence type="ECO:0000256" key="1">
    <source>
        <dbReference type="ARBA" id="ARBA00004613"/>
    </source>
</evidence>
<dbReference type="InterPro" id="IPR013818">
    <property type="entry name" value="Lipase"/>
</dbReference>
<dbReference type="PANTHER" id="PTHR11610">
    <property type="entry name" value="LIPASE"/>
    <property type="match status" value="1"/>
</dbReference>
<feature type="compositionally biased region" description="Basic and acidic residues" evidence="5">
    <location>
        <begin position="86"/>
        <end position="96"/>
    </location>
</feature>
<accession>A0A7R9I3S1</accession>